<organism evidence="8 9">
    <name type="scientific">Mesorhabditis belari</name>
    <dbReference type="NCBI Taxonomy" id="2138241"/>
    <lineage>
        <taxon>Eukaryota</taxon>
        <taxon>Metazoa</taxon>
        <taxon>Ecdysozoa</taxon>
        <taxon>Nematoda</taxon>
        <taxon>Chromadorea</taxon>
        <taxon>Rhabditida</taxon>
        <taxon>Rhabditina</taxon>
        <taxon>Rhabditomorpha</taxon>
        <taxon>Rhabditoidea</taxon>
        <taxon>Rhabditidae</taxon>
        <taxon>Mesorhabditinae</taxon>
        <taxon>Mesorhabditis</taxon>
    </lineage>
</organism>
<dbReference type="InterPro" id="IPR053071">
    <property type="entry name" value="GPCR1-related_rcpt"/>
</dbReference>
<keyword evidence="2 6" id="KW-0812">Transmembrane</keyword>
<evidence type="ECO:0000256" key="2">
    <source>
        <dbReference type="ARBA" id="ARBA00022692"/>
    </source>
</evidence>
<feature type="transmembrane region" description="Helical" evidence="6">
    <location>
        <begin position="337"/>
        <end position="359"/>
    </location>
</feature>
<dbReference type="PRINTS" id="PR00237">
    <property type="entry name" value="GPCRRHODOPSN"/>
</dbReference>
<feature type="transmembrane region" description="Helical" evidence="6">
    <location>
        <begin position="78"/>
        <end position="101"/>
    </location>
</feature>
<reference evidence="9" key="1">
    <citation type="submission" date="2024-02" db="UniProtKB">
        <authorList>
            <consortium name="WormBaseParasite"/>
        </authorList>
    </citation>
    <scope>IDENTIFICATION</scope>
</reference>
<dbReference type="Gene3D" id="1.20.1070.10">
    <property type="entry name" value="Rhodopsin 7-helix transmembrane proteins"/>
    <property type="match status" value="1"/>
</dbReference>
<keyword evidence="8" id="KW-1185">Reference proteome</keyword>
<dbReference type="Pfam" id="PF00001">
    <property type="entry name" value="7tm_1"/>
    <property type="match status" value="1"/>
</dbReference>
<feature type="transmembrane region" description="Helical" evidence="6">
    <location>
        <begin position="121"/>
        <end position="146"/>
    </location>
</feature>
<dbReference type="PROSITE" id="PS50262">
    <property type="entry name" value="G_PROTEIN_RECEP_F1_2"/>
    <property type="match status" value="1"/>
</dbReference>
<evidence type="ECO:0000256" key="3">
    <source>
        <dbReference type="ARBA" id="ARBA00022989"/>
    </source>
</evidence>
<feature type="transmembrane region" description="Helical" evidence="6">
    <location>
        <begin position="43"/>
        <end position="66"/>
    </location>
</feature>
<feature type="transmembrane region" description="Helical" evidence="6">
    <location>
        <begin position="234"/>
        <end position="258"/>
    </location>
</feature>
<feature type="region of interest" description="Disordered" evidence="5">
    <location>
        <begin position="504"/>
        <end position="525"/>
    </location>
</feature>
<dbReference type="PANTHER" id="PTHR47023:SF1">
    <property type="entry name" value="SEX PEPTIDE RECEPTOR"/>
    <property type="match status" value="1"/>
</dbReference>
<dbReference type="GO" id="GO:0016020">
    <property type="term" value="C:membrane"/>
    <property type="evidence" value="ECO:0007669"/>
    <property type="project" value="UniProtKB-SubCell"/>
</dbReference>
<keyword evidence="4 6" id="KW-0472">Membrane</keyword>
<evidence type="ECO:0000256" key="4">
    <source>
        <dbReference type="ARBA" id="ARBA00023136"/>
    </source>
</evidence>
<proteinExistence type="predicted"/>
<dbReference type="GO" id="GO:0004930">
    <property type="term" value="F:G protein-coupled receptor activity"/>
    <property type="evidence" value="ECO:0007669"/>
    <property type="project" value="InterPro"/>
</dbReference>
<feature type="transmembrane region" description="Helical" evidence="6">
    <location>
        <begin position="379"/>
        <end position="396"/>
    </location>
</feature>
<comment type="subcellular location">
    <subcellularLocation>
        <location evidence="1">Membrane</location>
    </subcellularLocation>
</comment>
<dbReference type="AlphaFoldDB" id="A0AAF3J5T4"/>
<dbReference type="WBParaSite" id="MBELARI_LOCUS18014.2">
    <property type="protein sequence ID" value="MBELARI_LOCUS18014.2"/>
    <property type="gene ID" value="MBELARI_LOCUS18014"/>
</dbReference>
<dbReference type="InterPro" id="IPR000276">
    <property type="entry name" value="GPCR_Rhodpsn"/>
</dbReference>
<evidence type="ECO:0000259" key="7">
    <source>
        <dbReference type="PROSITE" id="PS50262"/>
    </source>
</evidence>
<evidence type="ECO:0000256" key="5">
    <source>
        <dbReference type="SAM" id="MobiDB-lite"/>
    </source>
</evidence>
<evidence type="ECO:0000313" key="9">
    <source>
        <dbReference type="WBParaSite" id="MBELARI_LOCUS18014.2"/>
    </source>
</evidence>
<evidence type="ECO:0000256" key="1">
    <source>
        <dbReference type="ARBA" id="ARBA00004370"/>
    </source>
</evidence>
<evidence type="ECO:0000313" key="8">
    <source>
        <dbReference type="Proteomes" id="UP000887575"/>
    </source>
</evidence>
<dbReference type="InterPro" id="IPR017452">
    <property type="entry name" value="GPCR_Rhodpsn_7TM"/>
</dbReference>
<feature type="domain" description="G-protein coupled receptors family 1 profile" evidence="7">
    <location>
        <begin position="58"/>
        <end position="397"/>
    </location>
</feature>
<keyword evidence="3 6" id="KW-1133">Transmembrane helix</keyword>
<protein>
    <submittedName>
        <fullName evidence="9">G-protein coupled receptors family 1 profile domain-containing protein</fullName>
    </submittedName>
</protein>
<evidence type="ECO:0000256" key="6">
    <source>
        <dbReference type="SAM" id="Phobius"/>
    </source>
</evidence>
<dbReference type="PANTHER" id="PTHR47023">
    <property type="entry name" value="SEX PEPTIDE RECEPTOR"/>
    <property type="match status" value="1"/>
</dbReference>
<dbReference type="Proteomes" id="UP000887575">
    <property type="component" value="Unassembled WGS sequence"/>
</dbReference>
<dbReference type="CDD" id="cd14978">
    <property type="entry name" value="7tmA_FMRFamide_R-like"/>
    <property type="match status" value="1"/>
</dbReference>
<feature type="transmembrane region" description="Helical" evidence="6">
    <location>
        <begin position="166"/>
        <end position="184"/>
    </location>
</feature>
<dbReference type="SUPFAM" id="SSF81321">
    <property type="entry name" value="Family A G protein-coupled receptor-like"/>
    <property type="match status" value="1"/>
</dbReference>
<name>A0AAF3J5T4_9BILA</name>
<accession>A0AAF3J5T4</accession>
<sequence>MLHRSHLLPTNDSLLLPPPCYYEKTCQPINIPRQVPFDWALPLYGYVMPLVVVLTMITNSFIVVVLSHKYLRTPTNFVLLAMAVSELLTGLSCIPWFLYYYTFGGYTTDEKFGLPAGWCVMIPFLASFLPSVFHATAIWLTVYLAIQRYVYICIPTLVRRFCTIKYSKKVLVFIWVFSTVIYAPDAFANYHQSKLVYSPKANRTFRLCYRTNSGLLLWIGHNLYYKVFYSFQTIFVHTGPCILLVIFTWKLVATIRVADKRHAFLMKKASNPKKEGMRNDEVSDCGSMTLSVGNNSSTNGPRRSTLATDSLVRKMSKLYKKNNEPKRVQGLKQNTRMLLVVIFLFLITEIPAAMIFTVHVLSVSFNFSKTNYQMLNTSLIVRNVLIVISYPFRFAIYCGMSQQFREVVNQMCITRFFKNLFSIFCKKRKRDDSSLQLETSYLNDTRRSPSCSSFNGLLYSSTVLQCDNPNTCTIIGGTKDTGIQCDFDSTITFDPLFDDMQLLADSDPEDNSPTHEPQRSSRGTQCSAKIDKEMFVRRKSSLVAHALLDVTTGCHVPVVISIST</sequence>